<feature type="transmembrane region" description="Helical" evidence="2">
    <location>
        <begin position="20"/>
        <end position="40"/>
    </location>
</feature>
<evidence type="ECO:0000313" key="4">
    <source>
        <dbReference type="Proteomes" id="UP001598251"/>
    </source>
</evidence>
<dbReference type="InterPro" id="IPR038765">
    <property type="entry name" value="Papain-like_cys_pep_sf"/>
</dbReference>
<comment type="caution">
    <text evidence="3">The sequence shown here is derived from an EMBL/GenBank/DDBJ whole genome shotgun (WGS) entry which is preliminary data.</text>
</comment>
<protein>
    <submittedName>
        <fullName evidence="3">Peptidase M23</fullName>
    </submittedName>
</protein>
<name>A0ABW6EU47_9ACTN</name>
<proteinExistence type="predicted"/>
<reference evidence="3 4" key="1">
    <citation type="submission" date="2024-09" db="EMBL/GenBank/DDBJ databases">
        <title>The Natural Products Discovery Center: Release of the First 8490 Sequenced Strains for Exploring Actinobacteria Biosynthetic Diversity.</title>
        <authorList>
            <person name="Kalkreuter E."/>
            <person name="Kautsar S.A."/>
            <person name="Yang D."/>
            <person name="Bader C.D."/>
            <person name="Teijaro C.N."/>
            <person name="Fluegel L."/>
            <person name="Davis C.M."/>
            <person name="Simpson J.R."/>
            <person name="Lauterbach L."/>
            <person name="Steele A.D."/>
            <person name="Gui C."/>
            <person name="Meng S."/>
            <person name="Li G."/>
            <person name="Viehrig K."/>
            <person name="Ye F."/>
            <person name="Su P."/>
            <person name="Kiefer A.F."/>
            <person name="Nichols A."/>
            <person name="Cepeda A.J."/>
            <person name="Yan W."/>
            <person name="Fan B."/>
            <person name="Jiang Y."/>
            <person name="Adhikari A."/>
            <person name="Zheng C.-J."/>
            <person name="Schuster L."/>
            <person name="Cowan T.M."/>
            <person name="Smanski M.J."/>
            <person name="Chevrette M.G."/>
            <person name="De Carvalho L.P.S."/>
            <person name="Shen B."/>
        </authorList>
    </citation>
    <scope>NUCLEOTIDE SEQUENCE [LARGE SCALE GENOMIC DNA]</scope>
    <source>
        <strain evidence="3 4">NPDC058546</strain>
    </source>
</reference>
<organism evidence="3 4">
    <name type="scientific">Streptomyces sindenensis</name>
    <dbReference type="NCBI Taxonomy" id="67363"/>
    <lineage>
        <taxon>Bacteria</taxon>
        <taxon>Bacillati</taxon>
        <taxon>Actinomycetota</taxon>
        <taxon>Actinomycetes</taxon>
        <taxon>Kitasatosporales</taxon>
        <taxon>Streptomycetaceae</taxon>
        <taxon>Streptomyces</taxon>
    </lineage>
</organism>
<feature type="region of interest" description="Disordered" evidence="1">
    <location>
        <begin position="210"/>
        <end position="271"/>
    </location>
</feature>
<gene>
    <name evidence="3" type="ORF">ACFWSS_32190</name>
</gene>
<evidence type="ECO:0000256" key="1">
    <source>
        <dbReference type="SAM" id="MobiDB-lite"/>
    </source>
</evidence>
<feature type="compositionally biased region" description="Gly residues" evidence="1">
    <location>
        <begin position="66"/>
        <end position="75"/>
    </location>
</feature>
<feature type="compositionally biased region" description="Acidic residues" evidence="1">
    <location>
        <begin position="229"/>
        <end position="240"/>
    </location>
</feature>
<evidence type="ECO:0000313" key="3">
    <source>
        <dbReference type="EMBL" id="MFD4217536.1"/>
    </source>
</evidence>
<dbReference type="SUPFAM" id="SSF54001">
    <property type="entry name" value="Cysteine proteinases"/>
    <property type="match status" value="1"/>
</dbReference>
<dbReference type="Proteomes" id="UP001598251">
    <property type="component" value="Unassembled WGS sequence"/>
</dbReference>
<keyword evidence="4" id="KW-1185">Reference proteome</keyword>
<dbReference type="EMBL" id="JBHXOF010000033">
    <property type="protein sequence ID" value="MFD4217536.1"/>
    <property type="molecule type" value="Genomic_DNA"/>
</dbReference>
<evidence type="ECO:0000256" key="2">
    <source>
        <dbReference type="SAM" id="Phobius"/>
    </source>
</evidence>
<feature type="region of interest" description="Disordered" evidence="1">
    <location>
        <begin position="48"/>
        <end position="79"/>
    </location>
</feature>
<dbReference type="RefSeq" id="WP_382830880.1">
    <property type="nucleotide sequence ID" value="NZ_JBHXLY010000046.1"/>
</dbReference>
<accession>A0ABW6EU47</accession>
<sequence length="399" mass="42396">MNGRDLLRTAVNLKAGVVKLKAGAIGLVVFVVVMVLVGLFTGGMSGTAEADSCGGRGTPGVDDGSNAGGAPGGGPATRKEQIENAKVIDKVASDGGLSGYATLIGLMTALQESTLFNLDHGDRDSVGLFQQRPSQGWGTVDQIMQPTYAAKMFYFGDEDGSPRGMVDVRNWENMDPGRVAQAVQRSAYPDLYAGQEDAARNIAEEAGIDLDRAGTAETPDRQNPGDDGSNGDDQADDENCYPETGGGSGKPGKPGEPFHDGAAGWPAQVKNPRTNAEAIRWAENEARTGGKDWYRACLAFVAVSHGWNYSGVPYAIDHYKEMPPKMKHDKDRNPPPGALMYWDTGQRAGHVAVYLGDGKIASNDIRRPGYIDIVPATDIETVWGATYLGWAPPYFPKGG</sequence>
<keyword evidence="2" id="KW-0472">Membrane</keyword>
<feature type="compositionally biased region" description="Basic and acidic residues" evidence="1">
    <location>
        <begin position="210"/>
        <end position="224"/>
    </location>
</feature>
<keyword evidence="2" id="KW-1133">Transmembrane helix</keyword>
<keyword evidence="2" id="KW-0812">Transmembrane</keyword>